<keyword evidence="5" id="KW-1185">Reference proteome</keyword>
<keyword evidence="2" id="KW-0812">Transmembrane</keyword>
<dbReference type="PATRIC" id="fig|29540.5.peg.1774"/>
<reference evidence="4 5" key="1">
    <citation type="journal article" date="2014" name="PLoS Genet.">
        <title>Phylogenetically driven sequencing of extremely halophilic archaea reveals strategies for static and dynamic osmo-response.</title>
        <authorList>
            <person name="Becker E.A."/>
            <person name="Seitzer P.M."/>
            <person name="Tritt A."/>
            <person name="Larsen D."/>
            <person name="Krusor M."/>
            <person name="Yao A.I."/>
            <person name="Wu D."/>
            <person name="Madern D."/>
            <person name="Eisen J.A."/>
            <person name="Darling A.E."/>
            <person name="Facciotti M.T."/>
        </authorList>
    </citation>
    <scope>NUCLEOTIDE SEQUENCE [LARGE SCALE GENOMIC DNA]</scope>
    <source>
        <strain evidence="4 5">DSM 12278</strain>
    </source>
</reference>
<feature type="region of interest" description="Disordered" evidence="1">
    <location>
        <begin position="163"/>
        <end position="201"/>
    </location>
</feature>
<name>M0AWY6_NATA1</name>
<dbReference type="STRING" id="29540.C481_08698"/>
<feature type="domain" description="DUF8108" evidence="3">
    <location>
        <begin position="82"/>
        <end position="151"/>
    </location>
</feature>
<dbReference type="Proteomes" id="UP000011554">
    <property type="component" value="Unassembled WGS sequence"/>
</dbReference>
<feature type="compositionally biased region" description="Low complexity" evidence="1">
    <location>
        <begin position="179"/>
        <end position="193"/>
    </location>
</feature>
<feature type="transmembrane region" description="Helical" evidence="2">
    <location>
        <begin position="18"/>
        <end position="40"/>
    </location>
</feature>
<proteinExistence type="predicted"/>
<dbReference type="EMBL" id="AOIO01000022">
    <property type="protein sequence ID" value="ELZ01929.1"/>
    <property type="molecule type" value="Genomic_DNA"/>
</dbReference>
<keyword evidence="2" id="KW-0472">Membrane</keyword>
<evidence type="ECO:0000256" key="2">
    <source>
        <dbReference type="SAM" id="Phobius"/>
    </source>
</evidence>
<accession>M0AWY6</accession>
<dbReference type="InterPro" id="IPR058421">
    <property type="entry name" value="DUF8108_C"/>
</dbReference>
<protein>
    <recommendedName>
        <fullName evidence="3">DUF8108 domain-containing protein</fullName>
    </recommendedName>
</protein>
<dbReference type="RefSeq" id="WP_006108769.1">
    <property type="nucleotide sequence ID" value="NZ_AOIO01000022.1"/>
</dbReference>
<comment type="caution">
    <text evidence="4">The sequence shown here is derived from an EMBL/GenBank/DDBJ whole genome shotgun (WGS) entry which is preliminary data.</text>
</comment>
<sequence length="216" mass="23256">MSNSELDTVELADAVSNVLYSIAGWLSIAVGLLGTLTVALKFANEGLTDGELLPPAIVLAVMLGLVALGIFVTPGFRRRLNRRGALSQFGYAHSVDSRVIRPEAECAERCASCRSRIEKGLVRRYRAEFTVAGIPVYTGSEGRNHYCFECALDEVFPAGSGRSAPEGAGFDDRDVRNSTARPARTPTGTRPTPLHSPRATSRAVIGDRSICSRLPY</sequence>
<dbReference type="AlphaFoldDB" id="M0AWY6"/>
<keyword evidence="2" id="KW-1133">Transmembrane helix</keyword>
<dbReference type="Pfam" id="PF26413">
    <property type="entry name" value="DUF8108"/>
    <property type="match status" value="1"/>
</dbReference>
<dbReference type="eggNOG" id="arCOG09254">
    <property type="taxonomic scope" value="Archaea"/>
</dbReference>
<gene>
    <name evidence="4" type="ORF">C481_08698</name>
</gene>
<evidence type="ECO:0000259" key="3">
    <source>
        <dbReference type="Pfam" id="PF26413"/>
    </source>
</evidence>
<evidence type="ECO:0000256" key="1">
    <source>
        <dbReference type="SAM" id="MobiDB-lite"/>
    </source>
</evidence>
<organism evidence="4 5">
    <name type="scientific">Natrialba asiatica (strain ATCC 700177 / DSM 12278 / JCM 9576 / FERM P-10747 / NBRC 102637 / 172P1)</name>
    <dbReference type="NCBI Taxonomy" id="29540"/>
    <lineage>
        <taxon>Archaea</taxon>
        <taxon>Methanobacteriati</taxon>
        <taxon>Methanobacteriota</taxon>
        <taxon>Stenosarchaea group</taxon>
        <taxon>Halobacteria</taxon>
        <taxon>Halobacteriales</taxon>
        <taxon>Natrialbaceae</taxon>
        <taxon>Natrialba</taxon>
    </lineage>
</organism>
<feature type="transmembrane region" description="Helical" evidence="2">
    <location>
        <begin position="52"/>
        <end position="73"/>
    </location>
</feature>
<dbReference type="OrthoDB" id="53394at2157"/>
<evidence type="ECO:0000313" key="4">
    <source>
        <dbReference type="EMBL" id="ELZ01929.1"/>
    </source>
</evidence>
<evidence type="ECO:0000313" key="5">
    <source>
        <dbReference type="Proteomes" id="UP000011554"/>
    </source>
</evidence>